<accession>A0A1A7Z1D1</accession>
<organism evidence="1">
    <name type="scientific">Iconisemion striatum</name>
    <dbReference type="NCBI Taxonomy" id="60296"/>
    <lineage>
        <taxon>Eukaryota</taxon>
        <taxon>Metazoa</taxon>
        <taxon>Chordata</taxon>
        <taxon>Craniata</taxon>
        <taxon>Vertebrata</taxon>
        <taxon>Euteleostomi</taxon>
        <taxon>Actinopterygii</taxon>
        <taxon>Neopterygii</taxon>
        <taxon>Teleostei</taxon>
        <taxon>Neoteleostei</taxon>
        <taxon>Acanthomorphata</taxon>
        <taxon>Ovalentaria</taxon>
        <taxon>Atherinomorphae</taxon>
        <taxon>Cyprinodontiformes</taxon>
        <taxon>Nothobranchiidae</taxon>
        <taxon>Iconisemion</taxon>
    </lineage>
</organism>
<dbReference type="AlphaFoldDB" id="A0A1A7Z1D1"/>
<gene>
    <name evidence="1" type="primary">v1g148065</name>
</gene>
<reference evidence="1" key="2">
    <citation type="submission" date="2016-06" db="EMBL/GenBank/DDBJ databases">
        <title>The genome of a short-lived fish provides insights into sex chromosome evolution and the genetic control of aging.</title>
        <authorList>
            <person name="Reichwald K."/>
            <person name="Felder M."/>
            <person name="Petzold A."/>
            <person name="Koch P."/>
            <person name="Groth M."/>
            <person name="Platzer M."/>
        </authorList>
    </citation>
    <scope>NUCLEOTIDE SEQUENCE</scope>
    <source>
        <tissue evidence="1">Brain</tissue>
    </source>
</reference>
<proteinExistence type="predicted"/>
<name>A0A1A7Z1D1_9TELE</name>
<dbReference type="EMBL" id="HADX01013934">
    <property type="protein sequence ID" value="SBP36166.1"/>
    <property type="molecule type" value="Transcribed_RNA"/>
</dbReference>
<reference evidence="1" key="1">
    <citation type="submission" date="2016-05" db="EMBL/GenBank/DDBJ databases">
        <authorList>
            <person name="Lavstsen T."/>
            <person name="Jespersen J.S."/>
        </authorList>
    </citation>
    <scope>NUCLEOTIDE SEQUENCE</scope>
    <source>
        <tissue evidence="1">Brain</tissue>
    </source>
</reference>
<sequence length="57" mass="6340">TTKLFKRKRKIPTILFICRCLQPAAVWSRATADTWSQVATTGLSHTTAESMASHCSM</sequence>
<evidence type="ECO:0000313" key="1">
    <source>
        <dbReference type="EMBL" id="SBP36166.1"/>
    </source>
</evidence>
<feature type="non-terminal residue" evidence="1">
    <location>
        <position position="57"/>
    </location>
</feature>
<feature type="non-terminal residue" evidence="1">
    <location>
        <position position="1"/>
    </location>
</feature>
<protein>
    <submittedName>
        <fullName evidence="1">Uncharacterized protein</fullName>
    </submittedName>
</protein>